<name>A0A5J4UQT5_9EUKA</name>
<organism evidence="1 2">
    <name type="scientific">Streblomastix strix</name>
    <dbReference type="NCBI Taxonomy" id="222440"/>
    <lineage>
        <taxon>Eukaryota</taxon>
        <taxon>Metamonada</taxon>
        <taxon>Preaxostyla</taxon>
        <taxon>Oxymonadida</taxon>
        <taxon>Streblomastigidae</taxon>
        <taxon>Streblomastix</taxon>
    </lineage>
</organism>
<sequence>WHLIHNTSGNLDKKMFVIKGLQEGGTPEQLDEYQLSQTSTLTLTNVTIDMNDPLQVNESPLFQIICWRRPLTSTSSMKMNEIEESEVVKVTLNSVIINNLNTSQYPFFQNISRGSGNGAAISMQFDPSATAGNQTQYCLYINHSNFTNCSTQGNGGAIFVNTGLNGEIVIDNNCYFINCSALNGHGGGIFIRYSASSLVYDDNNSYFKLLTDSNTNINPQQHQYSSSHFNSPSFPSIFAFNNIHFINNTADNGLDIFLVTNNESQLQTNPDLRFNIMNEDDVLGKDTDNIYMYCTLIDPSDPNSPENYSNIKDILTLFSNQTYSNKSVIVSQNGINKKICGDFNSPCKSILYSLQHLSELEEGEGTSGRKGKDADIDNDDEYIFDQQWRNDSAFRSLELIGSVELCASLSFTDIMQYSHWSYESIKEVINGGFVFEMKGYREQEQDEDVESENINAQLILLGGAHFSTQFHFIYKSNNEFSNMTIQNNWLHKRELRFKYIDFIISESLDPQSQPSILHKQPPDIYNALIEVICGRLIIESCSFTQNTDQSIHLQLPLIKFTSSPQRFLPPVSYDQYKGVSGSGEGGSLLEEDIDWDILLNMSRMDIVDVNVSNVHSAVPLFIADLDGQIHIDGTLCKIRGGKENEIGESIYDIIDPDDGINEDESNQSIGYQYYNDNGSDVNYQSFPSSQILFSRCFIQNFTFNQNFTLCSPQIHYPININGGGFLFVKCTQPTIRITISECKFNMNTATLQGDHNYYSKGGGLIRIEISRGGSVRIDMCVFKQCSLIDENNYYINGAAVSLTTIKQSISGIIPSSLSLHSIDESIMYGVERQQCIFLIMRSIFSNCTCKSQDTGNITADISYQGGAVALCTQQGPNALMHITSTTFHFNSYADIGPIAGIVVIWDGAKPSIKTNGVKYENTFYSSQSQVN</sequence>
<accession>A0A5J4UQT5</accession>
<feature type="non-terminal residue" evidence="1">
    <location>
        <position position="1"/>
    </location>
</feature>
<dbReference type="Proteomes" id="UP000324800">
    <property type="component" value="Unassembled WGS sequence"/>
</dbReference>
<proteinExistence type="predicted"/>
<comment type="caution">
    <text evidence="1">The sequence shown here is derived from an EMBL/GenBank/DDBJ whole genome shotgun (WGS) entry which is preliminary data.</text>
</comment>
<dbReference type="AlphaFoldDB" id="A0A5J4UQT5"/>
<reference evidence="1 2" key="1">
    <citation type="submission" date="2019-03" db="EMBL/GenBank/DDBJ databases">
        <title>Single cell metagenomics reveals metabolic interactions within the superorganism composed of flagellate Streblomastix strix and complex community of Bacteroidetes bacteria on its surface.</title>
        <authorList>
            <person name="Treitli S.C."/>
            <person name="Kolisko M."/>
            <person name="Husnik F."/>
            <person name="Keeling P."/>
            <person name="Hampl V."/>
        </authorList>
    </citation>
    <scope>NUCLEOTIDE SEQUENCE [LARGE SCALE GENOMIC DNA]</scope>
    <source>
        <strain evidence="1">ST1C</strain>
    </source>
</reference>
<protein>
    <submittedName>
        <fullName evidence="1">Uncharacterized protein</fullName>
    </submittedName>
</protein>
<evidence type="ECO:0000313" key="2">
    <source>
        <dbReference type="Proteomes" id="UP000324800"/>
    </source>
</evidence>
<evidence type="ECO:0000313" key="1">
    <source>
        <dbReference type="EMBL" id="KAA6372683.1"/>
    </source>
</evidence>
<gene>
    <name evidence="1" type="ORF">EZS28_031790</name>
</gene>
<dbReference type="EMBL" id="SNRW01013383">
    <property type="protein sequence ID" value="KAA6372683.1"/>
    <property type="molecule type" value="Genomic_DNA"/>
</dbReference>